<comment type="caution">
    <text evidence="1">The sequence shown here is derived from an EMBL/GenBank/DDBJ whole genome shotgun (WGS) entry which is preliminary data.</text>
</comment>
<proteinExistence type="predicted"/>
<evidence type="ECO:0000313" key="2">
    <source>
        <dbReference type="Proteomes" id="UP001642540"/>
    </source>
</evidence>
<name>A0ABP1PLH0_9HEXA</name>
<accession>A0ABP1PLH0</accession>
<dbReference type="EMBL" id="CAXLJM020000001">
    <property type="protein sequence ID" value="CAL8068504.1"/>
    <property type="molecule type" value="Genomic_DNA"/>
</dbReference>
<reference evidence="1 2" key="1">
    <citation type="submission" date="2024-08" db="EMBL/GenBank/DDBJ databases">
        <authorList>
            <person name="Cucini C."/>
            <person name="Frati F."/>
        </authorList>
    </citation>
    <scope>NUCLEOTIDE SEQUENCE [LARGE SCALE GENOMIC DNA]</scope>
</reference>
<keyword evidence="2" id="KW-1185">Reference proteome</keyword>
<sequence length="96" mass="10773">MKVSLIGLVQDFFFTLPIQHPAPLSRIIVIIHSLEFGESSFPQYLIASGRFSQWRNPLVYDEGDGVTSVRHNSSHQPLVTPCFERLPLNSSAPFCS</sequence>
<gene>
    <name evidence="1" type="ORF">ODALV1_LOCUS303</name>
</gene>
<dbReference type="Proteomes" id="UP001642540">
    <property type="component" value="Unassembled WGS sequence"/>
</dbReference>
<organism evidence="1 2">
    <name type="scientific">Orchesella dallaii</name>
    <dbReference type="NCBI Taxonomy" id="48710"/>
    <lineage>
        <taxon>Eukaryota</taxon>
        <taxon>Metazoa</taxon>
        <taxon>Ecdysozoa</taxon>
        <taxon>Arthropoda</taxon>
        <taxon>Hexapoda</taxon>
        <taxon>Collembola</taxon>
        <taxon>Entomobryomorpha</taxon>
        <taxon>Entomobryoidea</taxon>
        <taxon>Orchesellidae</taxon>
        <taxon>Orchesellinae</taxon>
        <taxon>Orchesella</taxon>
    </lineage>
</organism>
<protein>
    <submittedName>
        <fullName evidence="1">Uncharacterized protein</fullName>
    </submittedName>
</protein>
<evidence type="ECO:0000313" key="1">
    <source>
        <dbReference type="EMBL" id="CAL8068504.1"/>
    </source>
</evidence>